<dbReference type="GO" id="GO:0005615">
    <property type="term" value="C:extracellular space"/>
    <property type="evidence" value="ECO:0007669"/>
    <property type="project" value="TreeGrafter"/>
</dbReference>
<name>A0A2H1VZ53_SPOFR</name>
<dbReference type="GO" id="GO:0006508">
    <property type="term" value="P:proteolysis"/>
    <property type="evidence" value="ECO:0007669"/>
    <property type="project" value="UniProtKB-KW"/>
</dbReference>
<organism evidence="7">
    <name type="scientific">Spodoptera frugiperda</name>
    <name type="common">Fall armyworm</name>
    <dbReference type="NCBI Taxonomy" id="7108"/>
    <lineage>
        <taxon>Eukaryota</taxon>
        <taxon>Metazoa</taxon>
        <taxon>Ecdysozoa</taxon>
        <taxon>Arthropoda</taxon>
        <taxon>Hexapoda</taxon>
        <taxon>Insecta</taxon>
        <taxon>Pterygota</taxon>
        <taxon>Neoptera</taxon>
        <taxon>Endopterygota</taxon>
        <taxon>Lepidoptera</taxon>
        <taxon>Glossata</taxon>
        <taxon>Ditrysia</taxon>
        <taxon>Noctuoidea</taxon>
        <taxon>Noctuidae</taxon>
        <taxon>Amphipyrinae</taxon>
        <taxon>Spodoptera</taxon>
    </lineage>
</organism>
<dbReference type="AlphaFoldDB" id="A0A2H1VZ53"/>
<evidence type="ECO:0000256" key="1">
    <source>
        <dbReference type="ARBA" id="ARBA00004613"/>
    </source>
</evidence>
<dbReference type="GO" id="GO:0004252">
    <property type="term" value="F:serine-type endopeptidase activity"/>
    <property type="evidence" value="ECO:0007669"/>
    <property type="project" value="InterPro"/>
</dbReference>
<evidence type="ECO:0000256" key="3">
    <source>
        <dbReference type="ARBA" id="ARBA00022670"/>
    </source>
</evidence>
<keyword evidence="4" id="KW-0378">Hydrolase</keyword>
<sequence length="70" mass="7698">MWFRVWVSCGDGGAPLACPFGNNRYKLTGLVAWGIGCGDQDVPAVYANVPMFRNWVNQKLTLWGIAGTYS</sequence>
<dbReference type="InterPro" id="IPR001254">
    <property type="entry name" value="Trypsin_dom"/>
</dbReference>
<dbReference type="InterPro" id="IPR009003">
    <property type="entry name" value="Peptidase_S1_PA"/>
</dbReference>
<keyword evidence="3" id="KW-0645">Protease</keyword>
<reference evidence="7" key="1">
    <citation type="submission" date="2016-07" db="EMBL/GenBank/DDBJ databases">
        <authorList>
            <person name="Bretaudeau A."/>
        </authorList>
    </citation>
    <scope>NUCLEOTIDE SEQUENCE</scope>
    <source>
        <strain evidence="7">Rice</strain>
        <tissue evidence="7">Whole body</tissue>
    </source>
</reference>
<dbReference type="PANTHER" id="PTHR24264">
    <property type="entry name" value="TRYPSIN-RELATED"/>
    <property type="match status" value="1"/>
</dbReference>
<protein>
    <submittedName>
        <fullName evidence="7">SFRICE_013598</fullName>
    </submittedName>
</protein>
<evidence type="ECO:0000256" key="5">
    <source>
        <dbReference type="ARBA" id="ARBA00022825"/>
    </source>
</evidence>
<evidence type="ECO:0000256" key="2">
    <source>
        <dbReference type="ARBA" id="ARBA00022525"/>
    </source>
</evidence>
<feature type="domain" description="Peptidase S1" evidence="6">
    <location>
        <begin position="10"/>
        <end position="56"/>
    </location>
</feature>
<evidence type="ECO:0000259" key="6">
    <source>
        <dbReference type="Pfam" id="PF00089"/>
    </source>
</evidence>
<dbReference type="InterPro" id="IPR050127">
    <property type="entry name" value="Serine_Proteases_S1"/>
</dbReference>
<dbReference type="Pfam" id="PF00089">
    <property type="entry name" value="Trypsin"/>
    <property type="match status" value="1"/>
</dbReference>
<keyword evidence="5" id="KW-0720">Serine protease</keyword>
<proteinExistence type="predicted"/>
<dbReference type="PANTHER" id="PTHR24264:SF65">
    <property type="entry name" value="SRCR DOMAIN-CONTAINING PROTEIN"/>
    <property type="match status" value="1"/>
</dbReference>
<dbReference type="SUPFAM" id="SSF50494">
    <property type="entry name" value="Trypsin-like serine proteases"/>
    <property type="match status" value="1"/>
</dbReference>
<gene>
    <name evidence="7" type="ORF">SFRICE_013598</name>
</gene>
<accession>A0A2H1VZ53</accession>
<keyword evidence="2" id="KW-0964">Secreted</keyword>
<comment type="subcellular location">
    <subcellularLocation>
        <location evidence="1">Secreted</location>
    </subcellularLocation>
</comment>
<dbReference type="Gene3D" id="2.40.10.10">
    <property type="entry name" value="Trypsin-like serine proteases"/>
    <property type="match status" value="1"/>
</dbReference>
<dbReference type="EMBL" id="ODYU01005195">
    <property type="protein sequence ID" value="SOQ45812.1"/>
    <property type="molecule type" value="Genomic_DNA"/>
</dbReference>
<dbReference type="InterPro" id="IPR043504">
    <property type="entry name" value="Peptidase_S1_PA_chymotrypsin"/>
</dbReference>
<evidence type="ECO:0000313" key="7">
    <source>
        <dbReference type="EMBL" id="SOQ45812.1"/>
    </source>
</evidence>
<evidence type="ECO:0000256" key="4">
    <source>
        <dbReference type="ARBA" id="ARBA00022801"/>
    </source>
</evidence>